<feature type="compositionally biased region" description="Basic and acidic residues" evidence="11">
    <location>
        <begin position="3347"/>
        <end position="3358"/>
    </location>
</feature>
<dbReference type="FunFam" id="3.30.300.30:FF:000015">
    <property type="entry name" value="Nonribosomal peptide synthase SidD"/>
    <property type="match status" value="1"/>
</dbReference>
<dbReference type="InterPro" id="IPR009081">
    <property type="entry name" value="PP-bd_ACP"/>
</dbReference>
<dbReference type="Pfam" id="PF00501">
    <property type="entry name" value="AMP-binding"/>
    <property type="match status" value="2"/>
</dbReference>
<feature type="active site" description="Proton acceptor; for dehydratase activity" evidence="10">
    <location>
        <position position="1978"/>
    </location>
</feature>
<dbReference type="InterPro" id="IPR029063">
    <property type="entry name" value="SAM-dependent_MTases_sf"/>
</dbReference>
<dbReference type="NCBIfam" id="TIGR01733">
    <property type="entry name" value="AA-adenyl-dom"/>
    <property type="match status" value="2"/>
</dbReference>
<dbReference type="InterPro" id="IPR000073">
    <property type="entry name" value="AB_hydrolase_1"/>
</dbReference>
<dbReference type="NCBIfam" id="NF003417">
    <property type="entry name" value="PRK04813.1"/>
    <property type="match status" value="2"/>
</dbReference>
<dbReference type="Proteomes" id="UP000316806">
    <property type="component" value="Chromosome"/>
</dbReference>
<evidence type="ECO:0000256" key="2">
    <source>
        <dbReference type="ARBA" id="ARBA00004496"/>
    </source>
</evidence>
<keyword evidence="5" id="KW-0963">Cytoplasm</keyword>
<feature type="region of interest" description="Disordered" evidence="11">
    <location>
        <begin position="3858"/>
        <end position="3885"/>
    </location>
</feature>
<dbReference type="GO" id="GO:0009403">
    <property type="term" value="P:toxin biosynthetic process"/>
    <property type="evidence" value="ECO:0007669"/>
    <property type="project" value="UniProtKB-ARBA"/>
</dbReference>
<dbReference type="InterPro" id="IPR010071">
    <property type="entry name" value="AA_adenyl_dom"/>
</dbReference>
<dbReference type="Gene3D" id="3.30.300.30">
    <property type="match status" value="2"/>
</dbReference>
<dbReference type="Gene3D" id="3.30.559.10">
    <property type="entry name" value="Chloramphenicol acetyltransferase-like domain"/>
    <property type="match status" value="2"/>
</dbReference>
<feature type="region of interest" description="Disordered" evidence="11">
    <location>
        <begin position="3095"/>
        <end position="3133"/>
    </location>
</feature>
<evidence type="ECO:0000256" key="4">
    <source>
        <dbReference type="ARBA" id="ARBA00022450"/>
    </source>
</evidence>
<feature type="region of interest" description="C-terminal hotdog fold" evidence="10">
    <location>
        <begin position="2084"/>
        <end position="2245"/>
    </location>
</feature>
<dbReference type="Gene3D" id="3.30.559.30">
    <property type="entry name" value="Nonribosomal peptide synthetase, condensation domain"/>
    <property type="match status" value="2"/>
</dbReference>
<feature type="region of interest" description="N-terminal hotdog fold" evidence="10">
    <location>
        <begin position="1949"/>
        <end position="2070"/>
    </location>
</feature>
<feature type="compositionally biased region" description="Basic residues" evidence="11">
    <location>
        <begin position="96"/>
        <end position="111"/>
    </location>
</feature>
<feature type="compositionally biased region" description="Basic residues" evidence="11">
    <location>
        <begin position="138"/>
        <end position="157"/>
    </location>
</feature>
<feature type="domain" description="Ketosynthase family 3 (KS3)" evidence="13">
    <location>
        <begin position="3359"/>
        <end position="3764"/>
    </location>
</feature>
<dbReference type="GO" id="GO:0031177">
    <property type="term" value="F:phosphopantetheine binding"/>
    <property type="evidence" value="ECO:0007669"/>
    <property type="project" value="InterPro"/>
</dbReference>
<dbReference type="InterPro" id="IPR036736">
    <property type="entry name" value="ACP-like_sf"/>
</dbReference>
<dbReference type="Gene3D" id="1.10.1240.100">
    <property type="match status" value="4"/>
</dbReference>
<dbReference type="Pfam" id="PF16197">
    <property type="entry name" value="KAsynt_C_assoc"/>
    <property type="match status" value="1"/>
</dbReference>
<feature type="region of interest" description="Disordered" evidence="11">
    <location>
        <begin position="1"/>
        <end position="205"/>
    </location>
</feature>
<dbReference type="FunFam" id="3.40.50.12780:FF:000012">
    <property type="entry name" value="Non-ribosomal peptide synthetase"/>
    <property type="match status" value="2"/>
</dbReference>
<evidence type="ECO:0000313" key="15">
    <source>
        <dbReference type="EMBL" id="QDQ09715.1"/>
    </source>
</evidence>
<dbReference type="Pfam" id="PF00550">
    <property type="entry name" value="PP-binding"/>
    <property type="match status" value="6"/>
</dbReference>
<dbReference type="SMART" id="SM00825">
    <property type="entry name" value="PKS_KS"/>
    <property type="match status" value="4"/>
</dbReference>
<feature type="region of interest" description="Disordered" evidence="11">
    <location>
        <begin position="5003"/>
        <end position="5025"/>
    </location>
</feature>
<dbReference type="GO" id="GO:0008168">
    <property type="term" value="F:methyltransferase activity"/>
    <property type="evidence" value="ECO:0007669"/>
    <property type="project" value="UniProtKB-ARBA"/>
</dbReference>
<dbReference type="InterPro" id="IPR049552">
    <property type="entry name" value="PKS_DH_N"/>
</dbReference>
<dbReference type="PROSITE" id="PS00455">
    <property type="entry name" value="AMP_BINDING"/>
    <property type="match status" value="2"/>
</dbReference>
<dbReference type="FunFam" id="2.30.38.10:FF:000001">
    <property type="entry name" value="Non-ribosomal peptide synthetase PvdI"/>
    <property type="match status" value="2"/>
</dbReference>
<comment type="pathway">
    <text evidence="3">Antibiotic biosynthesis.</text>
</comment>
<dbReference type="InterPro" id="IPR032821">
    <property type="entry name" value="PKS_assoc"/>
</dbReference>
<dbReference type="InterPro" id="IPR001242">
    <property type="entry name" value="Condensation_dom"/>
</dbReference>
<feature type="compositionally biased region" description="Basic and acidic residues" evidence="11">
    <location>
        <begin position="7041"/>
        <end position="7057"/>
    </location>
</feature>
<dbReference type="InterPro" id="IPR020807">
    <property type="entry name" value="PKS_DH"/>
</dbReference>
<feature type="compositionally biased region" description="Basic and acidic residues" evidence="11">
    <location>
        <begin position="3927"/>
        <end position="3953"/>
    </location>
</feature>
<evidence type="ECO:0000256" key="8">
    <source>
        <dbReference type="ARBA" id="ARBA00022737"/>
    </source>
</evidence>
<feature type="compositionally biased region" description="Low complexity" evidence="11">
    <location>
        <begin position="1295"/>
        <end position="1311"/>
    </location>
</feature>
<evidence type="ECO:0000259" key="14">
    <source>
        <dbReference type="PROSITE" id="PS52019"/>
    </source>
</evidence>
<feature type="domain" description="Carrier" evidence="12">
    <location>
        <begin position="3242"/>
        <end position="3315"/>
    </location>
</feature>
<dbReference type="InterPro" id="IPR006162">
    <property type="entry name" value="Ppantetheine_attach_site"/>
</dbReference>
<feature type="compositionally biased region" description="Basic and acidic residues" evidence="11">
    <location>
        <begin position="43"/>
        <end position="56"/>
    </location>
</feature>
<dbReference type="InterPro" id="IPR041698">
    <property type="entry name" value="Methyltransf_25"/>
</dbReference>
<dbReference type="SUPFAM" id="SSF52777">
    <property type="entry name" value="CoA-dependent acyltransferases"/>
    <property type="match status" value="4"/>
</dbReference>
<feature type="region of interest" description="Disordered" evidence="11">
    <location>
        <begin position="6972"/>
        <end position="6999"/>
    </location>
</feature>
<reference evidence="15 16" key="1">
    <citation type="journal article" date="2019" name="J. Ind. Microbiol. Biotechnol.">
        <title>The complete genomic sequence of Streptomyces spectabilis NRRL-2792 and identification of secondary metabolite biosynthetic gene clusters.</title>
        <authorList>
            <person name="Sinha A."/>
            <person name="Phillips-Salemka S."/>
            <person name="Niraula T.A."/>
            <person name="Short K.A."/>
            <person name="Niraula N.P."/>
        </authorList>
    </citation>
    <scope>NUCLEOTIDE SEQUENCE [LARGE SCALE GENOMIC DNA]</scope>
    <source>
        <strain evidence="15 16">NRRL 2792</strain>
    </source>
</reference>
<feature type="compositionally biased region" description="Basic residues" evidence="11">
    <location>
        <begin position="1"/>
        <end position="18"/>
    </location>
</feature>
<feature type="domain" description="Carrier" evidence="12">
    <location>
        <begin position="5026"/>
        <end position="5101"/>
    </location>
</feature>
<dbReference type="CDD" id="cd00833">
    <property type="entry name" value="PKS"/>
    <property type="match status" value="4"/>
</dbReference>
<dbReference type="Gene3D" id="3.40.50.1820">
    <property type="entry name" value="alpha/beta hydrolase"/>
    <property type="match status" value="1"/>
</dbReference>
<dbReference type="PANTHER" id="PTHR43775:SF37">
    <property type="entry name" value="SI:DKEY-61P9.11"/>
    <property type="match status" value="1"/>
</dbReference>
<keyword evidence="7" id="KW-0808">Transferase</keyword>
<dbReference type="InterPro" id="IPR020845">
    <property type="entry name" value="AMP-binding_CS"/>
</dbReference>
<dbReference type="Gene3D" id="3.10.129.110">
    <property type="entry name" value="Polyketide synthase dehydratase"/>
    <property type="match status" value="1"/>
</dbReference>
<dbReference type="Gene3D" id="2.30.38.10">
    <property type="entry name" value="Luciferase, Domain 3"/>
    <property type="match status" value="2"/>
</dbReference>
<dbReference type="GO" id="GO:0071770">
    <property type="term" value="P:DIM/DIP cell wall layer assembly"/>
    <property type="evidence" value="ECO:0007669"/>
    <property type="project" value="TreeGrafter"/>
</dbReference>
<feature type="active site" description="Proton donor; for dehydratase activity" evidence="10">
    <location>
        <position position="2150"/>
    </location>
</feature>
<dbReference type="InterPro" id="IPR020806">
    <property type="entry name" value="PKS_PP-bd"/>
</dbReference>
<evidence type="ECO:0000256" key="10">
    <source>
        <dbReference type="PROSITE-ProRule" id="PRU01363"/>
    </source>
</evidence>
<dbReference type="EMBL" id="CP040916">
    <property type="protein sequence ID" value="QDQ09715.1"/>
    <property type="molecule type" value="Genomic_DNA"/>
</dbReference>
<dbReference type="InterPro" id="IPR050091">
    <property type="entry name" value="PKS_NRPS_Biosynth_Enz"/>
</dbReference>
<evidence type="ECO:0000259" key="12">
    <source>
        <dbReference type="PROSITE" id="PS50075"/>
    </source>
</evidence>
<dbReference type="PANTHER" id="PTHR43775">
    <property type="entry name" value="FATTY ACID SYNTHASE"/>
    <property type="match status" value="1"/>
</dbReference>
<dbReference type="Pfam" id="PF00109">
    <property type="entry name" value="ketoacyl-synt"/>
    <property type="match status" value="4"/>
</dbReference>
<dbReference type="PROSITE" id="PS52004">
    <property type="entry name" value="KS3_2"/>
    <property type="match status" value="4"/>
</dbReference>
<dbReference type="GO" id="GO:0017000">
    <property type="term" value="P:antibiotic biosynthetic process"/>
    <property type="evidence" value="ECO:0007669"/>
    <property type="project" value="UniProtKB-ARBA"/>
</dbReference>
<feature type="compositionally biased region" description="Low complexity" evidence="11">
    <location>
        <begin position="5003"/>
        <end position="5015"/>
    </location>
</feature>
<keyword evidence="6" id="KW-0597">Phosphoprotein</keyword>
<dbReference type="Pfam" id="PF22336">
    <property type="entry name" value="RhiE-like_linker"/>
    <property type="match status" value="2"/>
</dbReference>
<keyword evidence="4" id="KW-0596">Phosphopantetheine</keyword>
<dbReference type="InterPro" id="IPR023213">
    <property type="entry name" value="CAT-like_dom_sf"/>
</dbReference>
<dbReference type="InterPro" id="IPR000873">
    <property type="entry name" value="AMP-dep_synth/lig_dom"/>
</dbReference>
<dbReference type="InterPro" id="IPR042104">
    <property type="entry name" value="PKS_dehydratase_sf"/>
</dbReference>
<dbReference type="SUPFAM" id="SSF53474">
    <property type="entry name" value="alpha/beta-Hydrolases"/>
    <property type="match status" value="1"/>
</dbReference>
<feature type="compositionally biased region" description="Low complexity" evidence="11">
    <location>
        <begin position="6981"/>
        <end position="6999"/>
    </location>
</feature>
<dbReference type="PROSITE" id="PS00012">
    <property type="entry name" value="PHOSPHOPANTETHEINE"/>
    <property type="match status" value="2"/>
</dbReference>
<dbReference type="PROSITE" id="PS52019">
    <property type="entry name" value="PKS_MFAS_DH"/>
    <property type="match status" value="1"/>
</dbReference>
<dbReference type="GO" id="GO:0006633">
    <property type="term" value="P:fatty acid biosynthetic process"/>
    <property type="evidence" value="ECO:0007669"/>
    <property type="project" value="TreeGrafter"/>
</dbReference>
<dbReference type="FunFam" id="3.40.50.980:FF:000001">
    <property type="entry name" value="Non-ribosomal peptide synthetase"/>
    <property type="match status" value="2"/>
</dbReference>
<dbReference type="SUPFAM" id="SSF47336">
    <property type="entry name" value="ACP-like"/>
    <property type="match status" value="6"/>
</dbReference>
<dbReference type="Gene3D" id="1.10.1200.10">
    <property type="entry name" value="ACP-like"/>
    <property type="match status" value="6"/>
</dbReference>
<dbReference type="InterPro" id="IPR016039">
    <property type="entry name" value="Thiolase-like"/>
</dbReference>
<comment type="subcellular location">
    <subcellularLocation>
        <location evidence="2">Cytoplasm</location>
    </subcellularLocation>
</comment>
<feature type="compositionally biased region" description="Low complexity" evidence="11">
    <location>
        <begin position="1930"/>
        <end position="1948"/>
    </location>
</feature>
<dbReference type="Pfam" id="PF13649">
    <property type="entry name" value="Methyltransf_25"/>
    <property type="match status" value="1"/>
</dbReference>
<dbReference type="GO" id="GO:0005737">
    <property type="term" value="C:cytoplasm"/>
    <property type="evidence" value="ECO:0007669"/>
    <property type="project" value="UniProtKB-SubCell"/>
</dbReference>
<sequence>MARRLRGRLARPARHPRPAARAPAHVPVRQAAPLGHGARTHHDRTGPGDRPRRDGPCPRGRWRPLALRPGRRGAARLRPPGRPPGGGEGPRLSAPARRRPRGTPRTGHRPARGSDRPRPDVARRRRPQQGPGGDGRTRLRAQRPLRVRHRRRTRRIPGGRVARGTGTPCRRPPGGTAHRARRPGRPRVPAHRRPAPRRRHRAPRRRELREVKHELSALIADYKAGRVGAHEVGDLLRDLRAQAGEPQPQGVSEYPLSEGQRGLWALQRAYPDMTAYNVPLCFRVSGLDATAFQDACRALLVRHPVLTTVIGQDEGEPTQSVDPARALDFARVDLTGTADEGEALAVVERAGKRVFSLGGAAGHDGDGLFRVRVFDRPAGESLVLLVVHHIVFDGTSATLLMNTLFEEYEARVHGTVAEGRGAEDTAGFCDFVREERRTLAARGAERLPYWHRRLAAPLPVLDLPAERPHTALADRFAGKTLVTEVSAELAARVAEFAAARRTFVSTAMLTAYAATLATYSDAGELVVGMPVNERDGDALARTVGLMINMVPVRVALPPDEPFDRLVERAQRDVADDLLHGYPFPALVRELAQDTPAGRSPVFQTAFVFQDVLDGIADADRPYRLVEELHQEGEYELSVEVWRSGAGYALYWKYQPELYRHAFIEELAARFTDVLAAVCEDPCTTVAALRRPGGERCVQDLVEDTARRTPDAVAVAGQEEVLTYEALSARSDALASCLVARGVRRGDLVSVLLDRSPDLVATLLGILKAGAAYVPLDPELPAARLTDIVTDSGTPLIVTQARHEARARGLAEGRGAAAPALFVLDEERDALAAALAAGRPAAVPVTADDLAYVIYTSGSTGRPKGVMIPHRGFTNLLGSLRREPGMDATDTLFAVTTVSFDMAQVELLLPLVCGARVHVCDSPTIKDVDRLKERLARVRPTVMQATPATWSMLFHSGWRNPEGVRVFCGGEALPRTLKDFFRDTGTEAWNLYGPTETTVYSTGGLVRHDRPTTIGRPVAHTRVHILDERLRPVPHGETGELCIAGKGLAKGYVNRPDLTAEKFVDHDLVPGGKLYRTGDLARWTEDGEIDYLGRKDFQVKIRGYRIELGDIEYHLGRHQDVAECVVVARGEDGAKQLVAYYVPRGGGARADAFKEHLRALLPAYMVPDFYVPLDAVPLTGSGKVDRTALMRREVSAAPVPAAAPAPPSRPKAAAQPSRDVEREVLACWQEVLKVGDLTPSVSFFESGGNSLSAVVLADLISRRLGVPFAAADLFKYATAAAVAAYVRERTPDAAADAAPDAAVTTEPVAPAPAHEPEPGSGSGSEQASLPDDAVAVVGISCRFPDARDHWEFWENLKNGHASAGRWSEADLRAAGVPERVIGDPDFVPLRSGLDGKEEFDGAFFRLSPQHVELMDPQFRQVLLHAWKAVEDAGRDHREIPNTGVYVSTGNHHYGAPDDTSETPAAVIEDPRQYLSWVMSQSGTVASMVSYQLGFGGPSMSVHSNCSSSLSALALAARAVQTGETDFALVAAASANSVDGLGYVHKAGLNLSGDGRVKAFDADADGMAGGEGVVALLIRRAADAVADGDHVYGLLRGIAVNNDGGDATGFYSPSVNGQSRLIRQVLDRTGVDPRTIGYVEAHGTGTKLGDPVEVAALTEAYRAFTDDTGYCGIGSVKTNLGHLDTAAGLTGAVKVLLSLYHGQLPPTLHYREPNPQLRLDTSPFHVVDRLRDWPAGTGPRRAAQSSIGLGGTNAHAVFEEYVPAAPARPDGEGAPELVPLSARTRDDLVRAAAELHRHLTGPRATALRLDDVAHTLRTGRVAMAHRVAFVVRDLDRLAAELDAFVRDPDGDDTARRFTGPAAGCAPADGDAARKHTARLARKLADGRLKKAAKAWARGADADWSPLTGQRAARRVSLPGYAFAPVPHPYPARTPRGAAPRPDATPGTAPAHPLLHENVSRLDGQRYRSAFSGDEYVLHDHVVDGKKLLPAVASLEMACAAVRQALPETAGRRTVLKNVTWARPVVVDEGGRQVEFTLTRETAASSGALGFALLTDGDQLCVQGRATTEAAAPPPRVDLAELRDRLRLRPLPGDDVYAHIARAGVAYGPGFRLVHVLYRGERDGRREALAELRLPAHLRATADAYALHPSFLDAAVHASLGLDPAFDSADPSTAGTVADGTTRVPFALDRLDAHAPFGETMYAWVRPAANRSAAAERVLDIDLLDPAGRVCATLRGLAYRALAAAPDRREPARAEAARASELRTLLPVWEPRHPAEAPATDSPRGTVLVLDADGRLRAELAALHPGHQRVDLPDGASVDDIAGLIRAACAATDGRIARIVWVAPAESPDGMVRGQERGAVEVFRTVKALLALGHGTRDLAWSLYTFGTQPVRDADPVAATHASVHGLAGSLAQEHTRWTIDVADLPHPDSGDRVGDRLGEERHLTGVRPGTTVALRGGRWFSHELLPTTAPEPATGTYRHGGVYVVIGGAGGIGELWSRYMVDRYRATIVWIGRSPLADGVEERLADLAERARAAGAAAPSYVRADARDHASLRAAHTRIKRDHPRVDGVVHSAIVLADKTLAHMDEDRFRAALASKVDVGVRVADVFAAEPLDFLLFFSSVESFVRAPGQANYAAGCTFKDALAHALNRRGATVAKAVNWGYWGVAGVVSDSFYRERMAAAGVDSLDPDEAFAALESFLAGEHGQIALMRTFGDEALRGLALDEHQGRHRPGLPSVRDAVVSAHRAPHGEVERLRRFLPHPRMRELTLHLLYVTLRDLGAARPDEAGHRVLPRYARWLEESHRLFAEAGPALAARDLDGAALWRQWRAERDGWQAGANQRAQADLVESCLEALPDVLTGARQGTEILFPGSSLSRVEGVYRGDPVVDYFNDRLSVLLADAVRAWCAAEPARRLRVLEVGAGTGATSVKVLQALEPFGDRIAEYHYTDLSKAFLFRAEERLKPRYPHVTTGIFNAEHAPGPQGVDLGGFDVVVATNVLHATADISRTLRNVKATLRPGGLLLLNEMSRNTLLAHVTFGLVDGWWRYRDAALRIPGSPVLSAESWREVLEDEGFRTGPQPDTEAHALGQMLLVAESDGRFRTTDGPSSAQAPAAPRSTAPDTAYEPVAAGPARDDEGELRARTADYFERLLREALHLADGELDPAEDLHDYGLDSILVSGMNSAVARDFEDVSSTLFFELRTLDDLVDHFVERRRPELRTLFGLDGTGARGPRDEVARSSGASLTERAVAYVTGLVAETLKLDPEGFDADADLFDLGLDSILVVQLNNTLGRDFEDLSSTLFFDHATVRDVAAYFAQTHTARLAEVLGTATPAALPLEDARPAPASAEARPAPESRREPERHSGDIAVVGLAGRYPGAESPARLWENLARGESATAPYPADRWWCDWQDRERPWGGFLADVASFDAEYFGIDEREAAAMDPQERLFIETAHGAVQDAGYTPAALAGQGRVGVFVGVMNATYNGRTAYSSIANRTSYLFDFQGPSVAVDTACSGSLTALHLAVQSLLSGDSACAVAGGVNLLLGTDHFDVLQEHGLLSSGERCRPFSEHADGFLAAEGVGAVVLRPLRDAEAAGDHVYGVIKGSAVNSGGRTSRYSMPSLDAQRDVVSHALARAGVTADTISYVEAHGTATPLGDSLEISALGRAFAGDRPGQYCAVGSLKSNLGHCESASGVAGLTKVLMQLRHRALAPSINAEDLNTGIVFKQSPFHVQRELAPWNPVDADGRPLPRRAGISCFGAGGSNAHLIIEGYENMADDEARHTGAAADEAFLVPLSARTPERLRTAAGELAAHLGEAAREGRPMPLRDIAHTLRTGRDELPVRLALVVRSTAELAAALAEFSERGGAGPDRYADLTGTGARPAAAAGEAGDPHAAARAWLTGASVARAEPPTGRPPRRVSLPTYPFARRDHWYESAGNERPEPEEPAREKRPEPRPEPRLEGAAADVRAWLCAALAEELDGTPHDVATDREFAALGVSSMGLVRLSRRVRSELHADFASAALFEHRTVDALAAHLGGVLPRVVQNPDEADERDEFVPHPLSEGQRGLWSLQKSAPGASVYHVPLCFEVSGLDLRALHTAFDAVRTRHPLLGAVVRRDGDQLVFARAEAARPAVTEHELTATDPDEVRAQLRAHAREPFDLENGPLCRLSVFRGAHGTDARVLLNAHHLVLDGASAVVLVKELLAAYRSAAAGAAPLPAPACAPYAEFVADEAALLAGDEGTARLAYWRDQLAALPPVPAFPTDRPRSAPEQGLHGATEVLRLPVDLGDRVARFARERGVYPSAVFLAAHKVLLRQYTQQDDLVVGMPVSTRPSGRFDGTVGHFVTMVPVRSRMSGRSTFAELCADVQGTLLDALAHAHPFGPLVRELGLGTADGSTPVFRHAFMYQDWHEDVTAGAPDVRHVEGIHQEGEYELVIEVIEPHAAEDAYTVKAKYDPALFDAVSVDRLLRQYAHLLESAPATDPDRRLDDCSAASPQELHTLTVEWNDTAVAQPERCVHELFADQAARTPDAVALATDTESVTYARLDERIRQLAARLRRLGVGPGRLVAVHLERSVDLVVALLATLRAGGAYIPLDPDYPRERVAHILDDAEPAVLLTHTALRGRSADLDRPGQRLLVLDDPGADPTAEAPSDGTAPGADDPAYVIYTSGSTGLPKGVVVPHRALTNFLCAMAKRPGLGAADRILAVTTHSFDIAALELYLPLVTGAECHLSDPATARSGDRLAALIARVRPTVMQATPATWTMLLHAGWTNAEGLRVLCGGEALSESLAERLTALGGEVWNLFGPTETTVWSTVARVEAGRRVTIGRPIDNTRIHILDKNGDTAPIGVPGELCVAGDGLALGYLNRPELTAERFPADPFTPGGRLYRTGDLARRLADGSIECLGRIDSQVKVRGFRVELGEIEHALTRHPAVRECAVVTRAEPATGATQLIAYWTGEDATARELTEHLRRTLPAYMVPAFVLPLDRLPQTPNGKVDRLALARRPIALPDAPAASERSAAPDAARPRDGAPPRAVAAVRDSDVLAVWRDVLGVAGLRPTDAFLDAGGNSVLAVVLADRVAERFGARFTSADVFGCVDAAGTAARLRADLGADLGAEHRPGAVAHAEQTAQAAPELPAGLEGTVAVIGVSVGLPGADDHRAFWRNLVAGTESVELCTPDELRRLGVDERLIQDPAHVPVRASMRGKGLFDHAFFQVSARDAELMDPQARQLLQHAWKAVEDAAYLPDDIADAAVYMSTANSLYQAPVTGPGARRDSEALVGFLQAQPGTVPTTVSHRLGLRGPSLFVHSNCSSALAGLALACQGIQSGQTTHALVGGSAMYGEETVGYLYEEGMTLSPDGHCKPFAADARGMVGGEGTVVVLLKDARAAVRDGDHIHALVRGVGMNNDGARKAGYYAPSHTGQSELIASVLDRAGVRAESVRYLEAHGTGTVIGDPVEVNAVSEAFRLHTRATGFCGIGSVKANLGHLDAAAGLAGLVKSALVLSHRTVPPTINHDAPNPQIDFANSPFQVVDRLTPLTPADAQPLRAAVSSFGIGGTNVHAVLEEAPPREGRGADVPGPHLVPLSARTPDALRRYARDLARHLTDEQDAADLADVAFTFQVGRTAMPCRAAFVAATTAELVAALEDFAERARPGVQPSAQASAQVPGALGVLDEDDRRALLDQWLAERRLDKAARLWEAGEPVDWRRLYADGPRPRRLSLPAYPFDGQHFWLRAEPPAPVADDVVAPHLFEERWVARAAAAVADTDARRVVVAFLSDRAAQDAYRAATLRHAPGTRLVFVARTGTPEPAPVDTGAELPVYRVDTADERALARVLVAVAEAHGPVDALHYLWPTECAAGRPPLRELADVGVLVRAVAATGGTVPDILVAGHYDDAVGQAALDALIGYERSLAGPLPGTALRVVLHEGAATAGRWAELLLTEQQQEQQAAALYRGGQRHVCAVRSLPGAAAHAPGVLREGGTYLITGAFGGLGRRVAGHLARAYRANLVLLGRSPLSPADETWAAGLGEHGGAVVCRRADVTDEDALVEALSTLPPALRAIDGVVHAAGTAQRLAVTDATREAARRVLAAKVDGTLALERALARTRAGRSAEFICLFSSSSATLGDFGSCDYAVANRFQSAYARALAERGERRLLAVAWPLWEDGGMGAAAQRAADHDHVTAYLAASGQRPLAADTALALLERLLAERPRSAAPLVLHAPAERALALAERPFAAAPRGSRPAVAAARPQDPAPARETAVAHDRRRAALADAVREVVAHVLKSPVDQLDDDGGFHDLGLDSIRLTQLAHRLAERLGTPLQPTVLYDHPSVRRLTDHLADETGVRLPEPAMAPAAPQRAPEVTRTHSRSGTDSGTGTGTRTGTDAIAVIGMSGIFPGCRDVDAFWSALADGKDLVRELPSARFGAAATRDEGAPLPYRWMGSIDWADEFDAAFFEIAPKEARALDPRQRHLLQECWKALEDAALGAQELEGLKVGVFVGVEQGDYQLLDGAGGNLTSNHDGVLAARLSYFLDLKGPVLAVNTSCSSGLVALHQARAGLLQGECDIAVVAAANFVLTPQALAAMSDAGMLSASGRCATFDQDADGMVPGEAVTALVLRPLAAAETAGDPVHSVITASGLNYDGRTNGITAPSGDAQRELLESVYERGGIDPADIGYVVTHGTGTKLGDPVEVGALRAAFARHTDERGFCALTSTKTNVGHTFAASGLVGLVCLSEALRHRAIPPSLHCERDNEYIDWSASPFYVNKATKEWPAPRHGHRTGAVSAFGMSGTNAHVVVREYTGRPATAAPTRSAYLLPVSAKTQTALEGIVDALLDRIASGALKDADLPRLSATLVTGRHHFRHRCALVVSSLEEAAALWRAWRRSRTAAADACFEGVVPRGFTERAQDRDRLRAAADSARDTGLDPAARRAALVEVARGYIAGHRVPTAVARPDGQRVTRLRLPAYPFARNRYWVRAEQQAPAPAVTASAEQGPAPVVPASPVSPAASAASAEPRKPVVLRDLADVPHRIDSSDALPGTTKPQVSLAPLTSAPHRPETAPEAPEARPVTRDHDVLEDLKAAASLDFGGMVATLNRTGVMVERLIPYSQEFAAYAGESGGEALDLGCAYGVASIAALERGARVVALDMEQKHLDILGQRVNDEARQRLSLRQGMLPDVDFEAGRFTAVHASRVMHFLAPDDFRLTLRKMHDWLVPGGKVFLSSDSPYFGYWASKAADYEARKSAGDPWPGYIDDVAAHFEAAHVVGGPPLINAIDPDVFRRECEAAGFVVEQVGYFGAVGVDRESYGAPAPDMEHVGVIARKPDEPAAASAAAVTTATTATKATTATTATSADGNRIRYRVRGSGPTALVLIHGLGCDASYWDRQLAHFADRCTVVALDLAGHGGSGGTRQKWTVEAFAEDVVAVVEQEGLDDVVLVGHSLGGPVMLAAERLLGGRVRGLVGVDTLHDFEPKALSAEQLDRFVRTFSEQPVEARELFLDGARDDLVALVARTREETGAAVVSAAFREMLTYLQDVPKHFDVPLVLINSTSWMPTNLTAARRYGVEVELVDGVGHFVMLEAPLTFNAILRRHLEQIAPGVVAGQDSSGPSASAEGADS</sequence>
<evidence type="ECO:0000256" key="1">
    <source>
        <dbReference type="ARBA" id="ARBA00001957"/>
    </source>
</evidence>
<feature type="compositionally biased region" description="Low complexity" evidence="11">
    <location>
        <begin position="6336"/>
        <end position="6348"/>
    </location>
</feature>
<feature type="region of interest" description="Disordered" evidence="11">
    <location>
        <begin position="4632"/>
        <end position="4653"/>
    </location>
</feature>
<feature type="region of interest" description="Disordered" evidence="11">
    <location>
        <begin position="1295"/>
        <end position="1327"/>
    </location>
</feature>
<feature type="domain" description="PKS/mFAS DH" evidence="14">
    <location>
        <begin position="1949"/>
        <end position="2245"/>
    </location>
</feature>
<dbReference type="SMART" id="SM00822">
    <property type="entry name" value="PKS_KR"/>
    <property type="match status" value="2"/>
</dbReference>
<feature type="compositionally biased region" description="Low complexity" evidence="11">
    <location>
        <begin position="3869"/>
        <end position="3885"/>
    </location>
</feature>
<feature type="compositionally biased region" description="Low complexity" evidence="11">
    <location>
        <begin position="19"/>
        <end position="33"/>
    </location>
</feature>
<evidence type="ECO:0000259" key="13">
    <source>
        <dbReference type="PROSITE" id="PS52004"/>
    </source>
</evidence>
<feature type="region of interest" description="Disordered" evidence="11">
    <location>
        <begin position="7017"/>
        <end position="7057"/>
    </location>
</feature>
<dbReference type="SMART" id="SM01294">
    <property type="entry name" value="PKS_PP_betabranch"/>
    <property type="match status" value="2"/>
</dbReference>
<feature type="compositionally biased region" description="Low complexity" evidence="11">
    <location>
        <begin position="3102"/>
        <end position="3116"/>
    </location>
</feature>
<keyword evidence="8" id="KW-0677">Repeat</keyword>
<dbReference type="InterPro" id="IPR049900">
    <property type="entry name" value="PKS_mFAS_DH"/>
</dbReference>
<dbReference type="PROSITE" id="PS50075">
    <property type="entry name" value="CARRIER"/>
    <property type="match status" value="5"/>
</dbReference>
<dbReference type="InterPro" id="IPR029058">
    <property type="entry name" value="AB_hydrolase_fold"/>
</dbReference>
<dbReference type="Pfam" id="PF14765">
    <property type="entry name" value="PS-DH"/>
    <property type="match status" value="1"/>
</dbReference>
<evidence type="ECO:0000256" key="7">
    <source>
        <dbReference type="ARBA" id="ARBA00022679"/>
    </source>
</evidence>
<organism evidence="15 16">
    <name type="scientific">Streptomyces spectabilis</name>
    <dbReference type="NCBI Taxonomy" id="68270"/>
    <lineage>
        <taxon>Bacteria</taxon>
        <taxon>Bacillati</taxon>
        <taxon>Actinomycetota</taxon>
        <taxon>Actinomycetes</taxon>
        <taxon>Kitasatosporales</taxon>
        <taxon>Streptomycetaceae</taxon>
        <taxon>Streptomyces</taxon>
    </lineage>
</organism>
<accession>A0A516R229</accession>
<dbReference type="CDD" id="cd02440">
    <property type="entry name" value="AdoMet_MTases"/>
    <property type="match status" value="2"/>
</dbReference>
<name>A0A516R229_STRST</name>
<comment type="cofactor">
    <cofactor evidence="1">
        <name>pantetheine 4'-phosphate</name>
        <dbReference type="ChEBI" id="CHEBI:47942"/>
    </cofactor>
</comment>
<dbReference type="InterPro" id="IPR020841">
    <property type="entry name" value="PKS_Beta-ketoAc_synthase_dom"/>
</dbReference>
<dbReference type="SMART" id="SM00826">
    <property type="entry name" value="PKS_DH"/>
    <property type="match status" value="1"/>
</dbReference>
<dbReference type="InterPro" id="IPR013968">
    <property type="entry name" value="PKS_KR"/>
</dbReference>
<feature type="domain" description="Carrier" evidence="12">
    <location>
        <begin position="1214"/>
        <end position="1289"/>
    </location>
</feature>
<dbReference type="Pfam" id="PF08659">
    <property type="entry name" value="KR"/>
    <property type="match status" value="2"/>
</dbReference>
<dbReference type="InterPro" id="IPR014030">
    <property type="entry name" value="Ketoacyl_synth_N"/>
</dbReference>
<dbReference type="InterPro" id="IPR045851">
    <property type="entry name" value="AMP-bd_C_sf"/>
</dbReference>
<dbReference type="Pfam" id="PF00668">
    <property type="entry name" value="Condensation"/>
    <property type="match status" value="2"/>
</dbReference>
<dbReference type="SUPFAM" id="SSF51735">
    <property type="entry name" value="NAD(P)-binding Rossmann-fold domains"/>
    <property type="match status" value="3"/>
</dbReference>
<dbReference type="InterPro" id="IPR013217">
    <property type="entry name" value="Methyltransf_12"/>
</dbReference>
<dbReference type="SMART" id="SM00823">
    <property type="entry name" value="PKS_PP"/>
    <property type="match status" value="6"/>
</dbReference>
<dbReference type="GO" id="GO:0005886">
    <property type="term" value="C:plasma membrane"/>
    <property type="evidence" value="ECO:0007669"/>
    <property type="project" value="TreeGrafter"/>
</dbReference>
<dbReference type="Gene3D" id="3.40.50.980">
    <property type="match status" value="4"/>
</dbReference>
<evidence type="ECO:0000256" key="6">
    <source>
        <dbReference type="ARBA" id="ARBA00022553"/>
    </source>
</evidence>
<dbReference type="CDD" id="cd12116">
    <property type="entry name" value="A_NRPS_Ta1_like"/>
    <property type="match status" value="1"/>
</dbReference>
<dbReference type="InterPro" id="IPR036291">
    <property type="entry name" value="NAD(P)-bd_dom_sf"/>
</dbReference>
<feature type="region of interest" description="Disordered" evidence="11">
    <location>
        <begin position="3927"/>
        <end position="3955"/>
    </location>
</feature>
<dbReference type="Gene3D" id="3.40.50.720">
    <property type="entry name" value="NAD(P)-binding Rossmann-like Domain"/>
    <property type="match status" value="2"/>
</dbReference>
<feature type="region of interest" description="Disordered" evidence="11">
    <location>
        <begin position="1924"/>
        <end position="1950"/>
    </location>
</feature>
<feature type="region of interest" description="Disordered" evidence="11">
    <location>
        <begin position="6336"/>
        <end position="6370"/>
    </location>
</feature>
<dbReference type="InterPro" id="IPR025110">
    <property type="entry name" value="AMP-bd_C"/>
</dbReference>
<dbReference type="Pfam" id="PF02801">
    <property type="entry name" value="Ketoacyl-synt_C"/>
    <property type="match status" value="4"/>
</dbReference>
<dbReference type="SUPFAM" id="SSF56801">
    <property type="entry name" value="Acetyl-CoA synthetase-like"/>
    <property type="match status" value="2"/>
</dbReference>
<feature type="domain" description="Carrier" evidence="12">
    <location>
        <begin position="6256"/>
        <end position="6330"/>
    </location>
</feature>
<evidence type="ECO:0000256" key="9">
    <source>
        <dbReference type="ARBA" id="ARBA00023268"/>
    </source>
</evidence>
<dbReference type="Pfam" id="PF08242">
    <property type="entry name" value="Methyltransf_12"/>
    <property type="match status" value="1"/>
</dbReference>
<dbReference type="CDD" id="cd08953">
    <property type="entry name" value="KR_2_SDR_x"/>
    <property type="match status" value="2"/>
</dbReference>
<dbReference type="Gene3D" id="3.40.50.150">
    <property type="entry name" value="Vaccinia Virus protein VP39"/>
    <property type="match status" value="2"/>
</dbReference>
<feature type="compositionally biased region" description="Low complexity" evidence="11">
    <location>
        <begin position="57"/>
        <end position="68"/>
    </location>
</feature>
<feature type="domain" description="Ketosynthase family 3 (KS3)" evidence="13">
    <location>
        <begin position="1330"/>
        <end position="1758"/>
    </location>
</feature>
<dbReference type="Pfam" id="PF13193">
    <property type="entry name" value="AMP-binding_C"/>
    <property type="match status" value="2"/>
</dbReference>
<feature type="domain" description="Carrier" evidence="12">
    <location>
        <begin position="3955"/>
        <end position="4032"/>
    </location>
</feature>
<proteinExistence type="predicted"/>
<dbReference type="Pfam" id="PF21089">
    <property type="entry name" value="PKS_DH_N"/>
    <property type="match status" value="1"/>
</dbReference>
<dbReference type="GO" id="GO:0004312">
    <property type="term" value="F:fatty acid synthase activity"/>
    <property type="evidence" value="ECO:0007669"/>
    <property type="project" value="TreeGrafter"/>
</dbReference>
<dbReference type="InterPro" id="IPR054514">
    <property type="entry name" value="RhiE-like_linker"/>
</dbReference>
<dbReference type="InterPro" id="IPR014031">
    <property type="entry name" value="Ketoacyl_synth_C"/>
</dbReference>
<dbReference type="InterPro" id="IPR057326">
    <property type="entry name" value="KR_dom"/>
</dbReference>
<dbReference type="SUPFAM" id="SSF53901">
    <property type="entry name" value="Thiolase-like"/>
    <property type="match status" value="4"/>
</dbReference>
<evidence type="ECO:0000313" key="16">
    <source>
        <dbReference type="Proteomes" id="UP000316806"/>
    </source>
</evidence>
<feature type="compositionally biased region" description="Low complexity" evidence="11">
    <location>
        <begin position="158"/>
        <end position="177"/>
    </location>
</feature>
<dbReference type="SUPFAM" id="SSF53335">
    <property type="entry name" value="S-adenosyl-L-methionine-dependent methyltransferases"/>
    <property type="match status" value="2"/>
</dbReference>
<keyword evidence="9" id="KW-0511">Multifunctional enzyme</keyword>
<dbReference type="Pfam" id="PF00561">
    <property type="entry name" value="Abhydrolase_1"/>
    <property type="match status" value="1"/>
</dbReference>
<feature type="region of interest" description="Disordered" evidence="11">
    <location>
        <begin position="3331"/>
        <end position="3358"/>
    </location>
</feature>
<dbReference type="InterPro" id="IPR049551">
    <property type="entry name" value="PKS_DH_C"/>
</dbReference>
<feature type="compositionally biased region" description="Basic residues" evidence="11">
    <location>
        <begin position="178"/>
        <end position="204"/>
    </location>
</feature>
<evidence type="ECO:0000256" key="3">
    <source>
        <dbReference type="ARBA" id="ARBA00004792"/>
    </source>
</evidence>
<gene>
    <name evidence="15" type="ORF">FH965_03355</name>
</gene>
<evidence type="ECO:0000256" key="11">
    <source>
        <dbReference type="SAM" id="MobiDB-lite"/>
    </source>
</evidence>
<dbReference type="Gene3D" id="3.40.47.10">
    <property type="match status" value="4"/>
</dbReference>
<evidence type="ECO:0000256" key="5">
    <source>
        <dbReference type="ARBA" id="ARBA00022490"/>
    </source>
</evidence>
<dbReference type="Pfam" id="PF22621">
    <property type="entry name" value="CurL-like_PKS_C"/>
    <property type="match status" value="1"/>
</dbReference>
<feature type="domain" description="Ketosynthase family 3 (KS3)" evidence="13">
    <location>
        <begin position="6371"/>
        <end position="6786"/>
    </location>
</feature>
<protein>
    <submittedName>
        <fullName evidence="15">Amino acid adenylation domain-containing protein</fullName>
    </submittedName>
</protein>
<feature type="domain" description="Ketosynthase family 3 (KS3)" evidence="13">
    <location>
        <begin position="5132"/>
        <end position="5557"/>
    </location>
</feature>
<feature type="compositionally biased region" description="Basic and acidic residues" evidence="11">
    <location>
        <begin position="112"/>
        <end position="122"/>
    </location>
</feature>